<gene>
    <name evidence="2" type="ORF">EFE41_01955</name>
    <name evidence="1" type="ORF">MPF_0602</name>
    <name evidence="3" type="ORF">SAMN06264941_0743</name>
</gene>
<dbReference type="AlphaFoldDB" id="A0A1L9C5P2"/>
<dbReference type="EMBL" id="JWTK01000002">
    <property type="protein sequence ID" value="OJH49814.1"/>
    <property type="molecule type" value="Genomic_DNA"/>
</dbReference>
<evidence type="ECO:0000313" key="2">
    <source>
        <dbReference type="EMBL" id="RNI13367.1"/>
    </source>
</evidence>
<reference evidence="5" key="3">
    <citation type="submission" date="2017-04" db="EMBL/GenBank/DDBJ databases">
        <authorList>
            <person name="Varghese N."/>
            <person name="Submissions S."/>
        </authorList>
    </citation>
    <scope>NUCLEOTIDE SEQUENCE [LARGE SCALE GENOMIC DNA]</scope>
    <source>
        <strain evidence="5">FDF-1</strain>
    </source>
</reference>
<keyword evidence="5" id="KW-1185">Reference proteome</keyword>
<proteinExistence type="predicted"/>
<evidence type="ECO:0000313" key="5">
    <source>
        <dbReference type="Proteomes" id="UP000193969"/>
    </source>
</evidence>
<dbReference type="EMBL" id="FXBN01000001">
    <property type="protein sequence ID" value="SMH33664.1"/>
    <property type="molecule type" value="Genomic_DNA"/>
</dbReference>
<reference evidence="3" key="2">
    <citation type="submission" date="2017-04" db="EMBL/GenBank/DDBJ databases">
        <authorList>
            <person name="Afonso C.L."/>
            <person name="Miller P.J."/>
            <person name="Scott M.A."/>
            <person name="Spackman E."/>
            <person name="Goraichik I."/>
            <person name="Dimitrov K.M."/>
            <person name="Suarez D.L."/>
            <person name="Swayne D.E."/>
        </authorList>
    </citation>
    <scope>NUCLEOTIDE SEQUENCE [LARGE SCALE GENOMIC DNA]</scope>
    <source>
        <strain evidence="3">FDF-1</strain>
    </source>
</reference>
<name>A0A1L9C5P2_9EURY</name>
<dbReference type="RefSeq" id="WP_072358903.1">
    <property type="nucleotide sequence ID" value="NZ_FXBN01000001.1"/>
</dbReference>
<reference evidence="2 6" key="4">
    <citation type="submission" date="2018-10" db="EMBL/GenBank/DDBJ databases">
        <title>Cultivation of a novel Methanohalophilus strain from Kebrit Deep of the Red Sea and a genomic comparison of members of the genus Methanohalophilus.</title>
        <authorList>
            <person name="Guan Y."/>
            <person name="Ngugi D.K."/>
            <person name="Stingl U."/>
        </authorList>
    </citation>
    <scope>NUCLEOTIDE SEQUENCE [LARGE SCALE GENOMIC DNA]</scope>
    <source>
        <strain evidence="2 6">DSM 7471</strain>
    </source>
</reference>
<dbReference type="EMBL" id="RJJH01000001">
    <property type="protein sequence ID" value="RNI13367.1"/>
    <property type="molecule type" value="Genomic_DNA"/>
</dbReference>
<evidence type="ECO:0000313" key="3">
    <source>
        <dbReference type="EMBL" id="SMH33664.1"/>
    </source>
</evidence>
<reference evidence="1 4" key="1">
    <citation type="submission" date="2014-12" db="EMBL/GenBank/DDBJ databases">
        <title>The genome sequence of Methanohalophilus portucalensis strain FDF1.</title>
        <authorList>
            <person name="Lai M.-C."/>
            <person name="Lai S.-J."/>
        </authorList>
    </citation>
    <scope>NUCLEOTIDE SEQUENCE [LARGE SCALE GENOMIC DNA]</scope>
    <source>
        <strain evidence="1 4">FDF-1</strain>
    </source>
</reference>
<organism evidence="1 4">
    <name type="scientific">Methanohalophilus portucalensis FDF-1</name>
    <dbReference type="NCBI Taxonomy" id="523843"/>
    <lineage>
        <taxon>Archaea</taxon>
        <taxon>Methanobacteriati</taxon>
        <taxon>Methanobacteriota</taxon>
        <taxon>Stenosarchaea group</taxon>
        <taxon>Methanomicrobia</taxon>
        <taxon>Methanosarcinales</taxon>
        <taxon>Methanosarcinaceae</taxon>
        <taxon>Methanohalophilus</taxon>
    </lineage>
</organism>
<dbReference type="Proteomes" id="UP000193969">
    <property type="component" value="Unassembled WGS sequence"/>
</dbReference>
<dbReference type="Proteomes" id="UP000278252">
    <property type="component" value="Unassembled WGS sequence"/>
</dbReference>
<evidence type="ECO:0000313" key="4">
    <source>
        <dbReference type="Proteomes" id="UP000185713"/>
    </source>
</evidence>
<evidence type="ECO:0000313" key="6">
    <source>
        <dbReference type="Proteomes" id="UP000278252"/>
    </source>
</evidence>
<sequence length="170" mass="18378">MKSKGIKIGSLLMALLLVSVLFVSFASANEISQNDLEIKNAESLVTDKSTASGFVMFSDKSSTRSGVTYDLDVTITGVKSSGSYWYTLYGDSTATASENIDYIQASGTLMGPTLTANYGPAGRYNDDSTVASGTLTDYYFWQTTYQNQGHGMYRINGVNYYLDSTASITT</sequence>
<dbReference type="Proteomes" id="UP000185713">
    <property type="component" value="Unassembled WGS sequence"/>
</dbReference>
<accession>A0A1L9C5P2</accession>
<dbReference type="STRING" id="523843.SAMN06264941_0743"/>
<protein>
    <submittedName>
        <fullName evidence="1">Uncharacterized protein</fullName>
    </submittedName>
</protein>
<evidence type="ECO:0000313" key="1">
    <source>
        <dbReference type="EMBL" id="OJH49814.1"/>
    </source>
</evidence>